<dbReference type="AlphaFoldDB" id="A0A7K1FFA5"/>
<name>A0A7K1FFA5_9ACTN</name>
<dbReference type="EMBL" id="WLYK01000001">
    <property type="protein sequence ID" value="MTD12756.1"/>
    <property type="molecule type" value="Genomic_DNA"/>
</dbReference>
<feature type="region of interest" description="Disordered" evidence="1">
    <location>
        <begin position="37"/>
        <end position="68"/>
    </location>
</feature>
<dbReference type="Gene3D" id="3.40.50.2000">
    <property type="entry name" value="Glycogen Phosphorylase B"/>
    <property type="match status" value="2"/>
</dbReference>
<dbReference type="PANTHER" id="PTHR12526">
    <property type="entry name" value="GLYCOSYLTRANSFERASE"/>
    <property type="match status" value="1"/>
</dbReference>
<keyword evidence="2" id="KW-0808">Transferase</keyword>
<proteinExistence type="predicted"/>
<reference evidence="2 3" key="1">
    <citation type="submission" date="2019-11" db="EMBL/GenBank/DDBJ databases">
        <authorList>
            <person name="Jiang L.-Q."/>
        </authorList>
    </citation>
    <scope>NUCLEOTIDE SEQUENCE [LARGE SCALE GENOMIC DNA]</scope>
    <source>
        <strain evidence="2 3">YIM 132087</strain>
    </source>
</reference>
<protein>
    <submittedName>
        <fullName evidence="2">Glycosyltransferase</fullName>
    </submittedName>
</protein>
<keyword evidence="3" id="KW-1185">Reference proteome</keyword>
<organism evidence="2 3">
    <name type="scientific">Nakamurella alba</name>
    <dbReference type="NCBI Taxonomy" id="2665158"/>
    <lineage>
        <taxon>Bacteria</taxon>
        <taxon>Bacillati</taxon>
        <taxon>Actinomycetota</taxon>
        <taxon>Actinomycetes</taxon>
        <taxon>Nakamurellales</taxon>
        <taxon>Nakamurellaceae</taxon>
        <taxon>Nakamurella</taxon>
    </lineage>
</organism>
<sequence>MGAAGDVDGGGSVRHALTSRGNIVTRRLGCVRAHRRWSAATGHTSGRRHGTAGRTPLLAPSEKSTGTGSSEFVVTFREGRGVPGWVERNKQSPVPGLWPYGLDLLSGAGLPVKSVEVPDLSGLGRRLAGAIGARRPRGGAGTTALAWDETSAVPMYSGIPAYHHFSGVIWATDAVAAGERSAALDLAARTLPRFDGLWVLSRPQAEKVQQWLGAGSPPVHFLRFGVDADFYAAAPYPDEPHVVSVGGDRDRDPATLFEALRLVLAARPGTRVTVQSGTDLPVPDGVTVVPRLPHVEVRDLLASATVTAIATRHNLHASGMTVGLESLSTGRPVVACATPGMDDYFGEDRARLVPPADPAAMADEILGLLGDPAGAAAMGEAGAAVVRERYTTGTMCADLASILTGR</sequence>
<evidence type="ECO:0000313" key="2">
    <source>
        <dbReference type="EMBL" id="MTD12756.1"/>
    </source>
</evidence>
<gene>
    <name evidence="2" type="ORF">GIS00_02200</name>
</gene>
<dbReference type="CDD" id="cd03801">
    <property type="entry name" value="GT4_PimA-like"/>
    <property type="match status" value="1"/>
</dbReference>
<accession>A0A7K1FFA5</accession>
<evidence type="ECO:0000256" key="1">
    <source>
        <dbReference type="SAM" id="MobiDB-lite"/>
    </source>
</evidence>
<dbReference type="Proteomes" id="UP000460221">
    <property type="component" value="Unassembled WGS sequence"/>
</dbReference>
<dbReference type="GO" id="GO:0016757">
    <property type="term" value="F:glycosyltransferase activity"/>
    <property type="evidence" value="ECO:0007669"/>
    <property type="project" value="TreeGrafter"/>
</dbReference>
<dbReference type="SUPFAM" id="SSF53756">
    <property type="entry name" value="UDP-Glycosyltransferase/glycogen phosphorylase"/>
    <property type="match status" value="1"/>
</dbReference>
<comment type="caution">
    <text evidence="2">The sequence shown here is derived from an EMBL/GenBank/DDBJ whole genome shotgun (WGS) entry which is preliminary data.</text>
</comment>
<dbReference type="PANTHER" id="PTHR12526:SF590">
    <property type="entry name" value="ALPHA-MALTOSE-1-PHOSPHATE SYNTHASE"/>
    <property type="match status" value="1"/>
</dbReference>
<dbReference type="Pfam" id="PF13692">
    <property type="entry name" value="Glyco_trans_1_4"/>
    <property type="match status" value="1"/>
</dbReference>
<evidence type="ECO:0000313" key="3">
    <source>
        <dbReference type="Proteomes" id="UP000460221"/>
    </source>
</evidence>